<feature type="non-terminal residue" evidence="1">
    <location>
        <position position="31"/>
    </location>
</feature>
<dbReference type="EMBL" id="AMCI01002854">
    <property type="protein sequence ID" value="EJX01693.1"/>
    <property type="molecule type" value="Genomic_DNA"/>
</dbReference>
<organism evidence="1">
    <name type="scientific">gut metagenome</name>
    <dbReference type="NCBI Taxonomy" id="749906"/>
    <lineage>
        <taxon>unclassified sequences</taxon>
        <taxon>metagenomes</taxon>
        <taxon>organismal metagenomes</taxon>
    </lineage>
</organism>
<reference evidence="1" key="1">
    <citation type="journal article" date="2012" name="PLoS ONE">
        <title>Gene sets for utilization of primary and secondary nutrition supplies in the distal gut of endangered iberian lynx.</title>
        <authorList>
            <person name="Alcaide M."/>
            <person name="Messina E."/>
            <person name="Richter M."/>
            <person name="Bargiela R."/>
            <person name="Peplies J."/>
            <person name="Huws S.A."/>
            <person name="Newbold C.J."/>
            <person name="Golyshin P.N."/>
            <person name="Simon M.A."/>
            <person name="Lopez G."/>
            <person name="Yakimov M.M."/>
            <person name="Ferrer M."/>
        </authorList>
    </citation>
    <scope>NUCLEOTIDE SEQUENCE</scope>
</reference>
<proteinExistence type="predicted"/>
<protein>
    <submittedName>
        <fullName evidence="1">Uncharacterized protein</fullName>
    </submittedName>
</protein>
<evidence type="ECO:0000313" key="1">
    <source>
        <dbReference type="EMBL" id="EJX01693.1"/>
    </source>
</evidence>
<sequence length="31" mass="3509">MQKVKLNVPKKINLNFVGGMSIEQTFDRASD</sequence>
<comment type="caution">
    <text evidence="1">The sequence shown here is derived from an EMBL/GenBank/DDBJ whole genome shotgun (WGS) entry which is preliminary data.</text>
</comment>
<accession>J9GIC5</accession>
<dbReference type="AlphaFoldDB" id="J9GIC5"/>
<gene>
    <name evidence="1" type="ORF">EVA_10199</name>
</gene>
<name>J9GIC5_9ZZZZ</name>